<organism evidence="1 2">
    <name type="scientific">Coniosporium tulheliwenetii</name>
    <dbReference type="NCBI Taxonomy" id="3383036"/>
    <lineage>
        <taxon>Eukaryota</taxon>
        <taxon>Fungi</taxon>
        <taxon>Dikarya</taxon>
        <taxon>Ascomycota</taxon>
        <taxon>Pezizomycotina</taxon>
        <taxon>Dothideomycetes</taxon>
        <taxon>Dothideomycetes incertae sedis</taxon>
        <taxon>Coniosporium</taxon>
    </lineage>
</organism>
<dbReference type="Proteomes" id="UP001172680">
    <property type="component" value="Unassembled WGS sequence"/>
</dbReference>
<dbReference type="EMBL" id="JAPDRP010000009">
    <property type="protein sequence ID" value="KAJ9644720.1"/>
    <property type="molecule type" value="Genomic_DNA"/>
</dbReference>
<evidence type="ECO:0000313" key="1">
    <source>
        <dbReference type="EMBL" id="KAJ9644720.1"/>
    </source>
</evidence>
<keyword evidence="2" id="KW-1185">Reference proteome</keyword>
<gene>
    <name evidence="1" type="ORF">H2199_003683</name>
</gene>
<accession>A0ACC2ZB43</accession>
<evidence type="ECO:0000313" key="2">
    <source>
        <dbReference type="Proteomes" id="UP001172680"/>
    </source>
</evidence>
<name>A0ACC2ZB43_9PEZI</name>
<comment type="caution">
    <text evidence="1">The sequence shown here is derived from an EMBL/GenBank/DDBJ whole genome shotgun (WGS) entry which is preliminary data.</text>
</comment>
<sequence length="701" mass="77350">MPEPMPGGSSSHEPDQAPPMIPDGVLPFPQLCARIHDRVTAFLAEDAPSQRLKSVQEQTRISLGVLEEALDRYSLPELSLSYNGGKDCLVLLILYLSALHSKGLTTLPGTDGQSPPIQCVYIQAPDPFQEVEDFVASSAKTYSLSLERYAKPMKAAFAEYLRDKPTVKAIFVGTRRTDPHGANLTHFDPTDHGWPNFMRIHPVIDWHYVEIWTSPKFQSSNASQTIEHEGTSNMSVETITTISPITNKPILTRNGLTDADLQALPKTATEAFKSYKNTPLSERQRIVKAALQLLNKRQDELAKELTEQMGRPIAYTAKEITTAVARGEYLLKISGDALADTDGEPEKGFKRYIKKVPVGPVLVLFAWNYPYLILVNSVIPALLAGNSVIIKPSPQTPTIAEHFQEIFQEAGLPENVMQYFHCGSFIQLETLVRAPEIQLICFTGSVAGGLAVQRSASDRVGVRVGLELGGKDPAYVRPDVDVKWAAENIVDGAIFNSGQSCCSIERVYVAQEVHDEFVAAVQEELKGYKLGDPFDESTNIGPVVSKRSAETIRSHIKDALEKGAKDATPENESFKSPPEDGNYVPPTLLTGVTHEMTVMTEETFGPVIPVMKVTSDEEAVRLMNDSEFGLTASIWTKDVEHGHELADDVEAGTVFINRCDYPSPDLAWIGWKNSGKGQTLSKFGFEQFVKLKSYHIKDYPK</sequence>
<protein>
    <submittedName>
        <fullName evidence="1">Uncharacterized protein</fullName>
    </submittedName>
</protein>
<proteinExistence type="predicted"/>
<reference evidence="1" key="1">
    <citation type="submission" date="2022-10" db="EMBL/GenBank/DDBJ databases">
        <title>Culturing micro-colonial fungi from biological soil crusts in the Mojave desert and describing Neophaeococcomyces mojavensis, and introducing the new genera and species Taxawa tesnikishii.</title>
        <authorList>
            <person name="Kurbessoian T."/>
            <person name="Stajich J.E."/>
        </authorList>
    </citation>
    <scope>NUCLEOTIDE SEQUENCE</scope>
    <source>
        <strain evidence="1">JES_115</strain>
    </source>
</reference>